<dbReference type="SMART" id="SM00471">
    <property type="entry name" value="HDc"/>
    <property type="match status" value="1"/>
</dbReference>
<feature type="transmembrane region" description="Helical" evidence="1">
    <location>
        <begin position="98"/>
        <end position="116"/>
    </location>
</feature>
<dbReference type="Proteomes" id="UP000426444">
    <property type="component" value="Chromosome"/>
</dbReference>
<feature type="transmembrane region" description="Helical" evidence="1">
    <location>
        <begin position="155"/>
        <end position="179"/>
    </location>
</feature>
<protein>
    <recommendedName>
        <fullName evidence="2">HD-GYP domain-containing protein</fullName>
    </recommendedName>
</protein>
<reference evidence="4" key="1">
    <citation type="journal article" date="2019" name="Microbiology">
        <title>Complete Genome Sequence of an Uncultured Bacterium of the Candidate Phylum Bipolaricaulota.</title>
        <authorList>
            <person name="Kadnikov V.V."/>
            <person name="Mardanov A.V."/>
            <person name="Beletsky A.V."/>
            <person name="Frank Y.A."/>
            <person name="Karnachuk O.V."/>
            <person name="Ravin N.V."/>
        </authorList>
    </citation>
    <scope>NUCLEOTIDE SEQUENCE [LARGE SCALE GENOMIC DNA]</scope>
</reference>
<sequence length="421" mass="47857">MLFTQNLSDVIYLFILTFCIILASLLVIRLLTNNIITRNNKMYGYLLPFFILIGLWAFSKLYYPVEVFSPFFDYVLIGAVFILGMYCINNLIKYNKNIYLLLLGLITLIPLAALVMHQNSLAVKAGIILCLLTLVLFIFYIIFKSSYLTTNTSTKLLQILISIITIIILGTDILTTIFHPESTNFTIWFVLLGLLVLGYYTIEVDYIKTIDMYKNNLQAQEISYAESENMEDVIISLARTLDAKDKYTEGHVERVSQFAMFLGERVGLSTSQIETLRIAGLIHDIGKISINTNTLNKCGHLDEEELDEVRMHPIWGEQICRPLKALESTAKIIRSHHEKLDGSGYPDGLKADQISFETRIITIVDIFDALTTDRAYRKALTVKQAMDILKKEAAQGKLDSFLVNEFENLLIDANVIELNDV</sequence>
<name>A0A6I6DDG4_9FIRM</name>
<feature type="transmembrane region" description="Helical" evidence="1">
    <location>
        <begin position="12"/>
        <end position="31"/>
    </location>
</feature>
<dbReference type="KEGG" id="salq:SYNTR_0259"/>
<gene>
    <name evidence="3" type="ORF">SYNTR_0259</name>
</gene>
<organism evidence="3 4">
    <name type="scientific">Candidatus Syntrophocurvum alkaliphilum</name>
    <dbReference type="NCBI Taxonomy" id="2293317"/>
    <lineage>
        <taxon>Bacteria</taxon>
        <taxon>Bacillati</taxon>
        <taxon>Bacillota</taxon>
        <taxon>Clostridia</taxon>
        <taxon>Eubacteriales</taxon>
        <taxon>Syntrophomonadaceae</taxon>
        <taxon>Candidatus Syntrophocurvum</taxon>
    </lineage>
</organism>
<dbReference type="Gene3D" id="1.10.3210.10">
    <property type="entry name" value="Hypothetical protein af1432"/>
    <property type="match status" value="1"/>
</dbReference>
<dbReference type="PANTHER" id="PTHR43155">
    <property type="entry name" value="CYCLIC DI-GMP PHOSPHODIESTERASE PA4108-RELATED"/>
    <property type="match status" value="1"/>
</dbReference>
<dbReference type="Pfam" id="PF13487">
    <property type="entry name" value="HD_5"/>
    <property type="match status" value="1"/>
</dbReference>
<evidence type="ECO:0000313" key="4">
    <source>
        <dbReference type="Proteomes" id="UP000426444"/>
    </source>
</evidence>
<dbReference type="InterPro" id="IPR037522">
    <property type="entry name" value="HD_GYP_dom"/>
</dbReference>
<evidence type="ECO:0000256" key="1">
    <source>
        <dbReference type="SAM" id="Phobius"/>
    </source>
</evidence>
<dbReference type="CDD" id="cd00077">
    <property type="entry name" value="HDc"/>
    <property type="match status" value="1"/>
</dbReference>
<dbReference type="AlphaFoldDB" id="A0A6I6DDG4"/>
<feature type="transmembrane region" description="Helical" evidence="1">
    <location>
        <begin position="185"/>
        <end position="202"/>
    </location>
</feature>
<feature type="domain" description="HD-GYP" evidence="2">
    <location>
        <begin position="226"/>
        <end position="421"/>
    </location>
</feature>
<keyword evidence="1" id="KW-1133">Transmembrane helix</keyword>
<keyword evidence="1" id="KW-0472">Membrane</keyword>
<evidence type="ECO:0000313" key="3">
    <source>
        <dbReference type="EMBL" id="QGT98852.1"/>
    </source>
</evidence>
<dbReference type="SUPFAM" id="SSF109604">
    <property type="entry name" value="HD-domain/PDEase-like"/>
    <property type="match status" value="1"/>
</dbReference>
<feature type="transmembrane region" description="Helical" evidence="1">
    <location>
        <begin position="71"/>
        <end position="91"/>
    </location>
</feature>
<keyword evidence="4" id="KW-1185">Reference proteome</keyword>
<keyword evidence="1" id="KW-0812">Transmembrane</keyword>
<proteinExistence type="predicted"/>
<feature type="transmembrane region" description="Helical" evidence="1">
    <location>
        <begin position="122"/>
        <end position="143"/>
    </location>
</feature>
<feature type="transmembrane region" description="Helical" evidence="1">
    <location>
        <begin position="43"/>
        <end position="65"/>
    </location>
</feature>
<dbReference type="PROSITE" id="PS51832">
    <property type="entry name" value="HD_GYP"/>
    <property type="match status" value="1"/>
</dbReference>
<evidence type="ECO:0000259" key="2">
    <source>
        <dbReference type="PROSITE" id="PS51832"/>
    </source>
</evidence>
<accession>A0A6I6DDG4</accession>
<dbReference type="InterPro" id="IPR003607">
    <property type="entry name" value="HD/PDEase_dom"/>
</dbReference>
<dbReference type="EMBL" id="CP046457">
    <property type="protein sequence ID" value="QGT98852.1"/>
    <property type="molecule type" value="Genomic_DNA"/>
</dbReference>